<dbReference type="AlphaFoldDB" id="A0AAD7N8Z2"/>
<dbReference type="Proteomes" id="UP001215280">
    <property type="component" value="Unassembled WGS sequence"/>
</dbReference>
<organism evidence="1 2">
    <name type="scientific">Mycena maculata</name>
    <dbReference type="NCBI Taxonomy" id="230809"/>
    <lineage>
        <taxon>Eukaryota</taxon>
        <taxon>Fungi</taxon>
        <taxon>Dikarya</taxon>
        <taxon>Basidiomycota</taxon>
        <taxon>Agaricomycotina</taxon>
        <taxon>Agaricomycetes</taxon>
        <taxon>Agaricomycetidae</taxon>
        <taxon>Agaricales</taxon>
        <taxon>Marasmiineae</taxon>
        <taxon>Mycenaceae</taxon>
        <taxon>Mycena</taxon>
    </lineage>
</organism>
<evidence type="ECO:0000313" key="2">
    <source>
        <dbReference type="Proteomes" id="UP001215280"/>
    </source>
</evidence>
<reference evidence="1" key="1">
    <citation type="submission" date="2023-03" db="EMBL/GenBank/DDBJ databases">
        <title>Massive genome expansion in bonnet fungi (Mycena s.s.) driven by repeated elements and novel gene families across ecological guilds.</title>
        <authorList>
            <consortium name="Lawrence Berkeley National Laboratory"/>
            <person name="Harder C.B."/>
            <person name="Miyauchi S."/>
            <person name="Viragh M."/>
            <person name="Kuo A."/>
            <person name="Thoen E."/>
            <person name="Andreopoulos B."/>
            <person name="Lu D."/>
            <person name="Skrede I."/>
            <person name="Drula E."/>
            <person name="Henrissat B."/>
            <person name="Morin E."/>
            <person name="Kohler A."/>
            <person name="Barry K."/>
            <person name="LaButti K."/>
            <person name="Morin E."/>
            <person name="Salamov A."/>
            <person name="Lipzen A."/>
            <person name="Mereny Z."/>
            <person name="Hegedus B."/>
            <person name="Baldrian P."/>
            <person name="Stursova M."/>
            <person name="Weitz H."/>
            <person name="Taylor A."/>
            <person name="Grigoriev I.V."/>
            <person name="Nagy L.G."/>
            <person name="Martin F."/>
            <person name="Kauserud H."/>
        </authorList>
    </citation>
    <scope>NUCLEOTIDE SEQUENCE</scope>
    <source>
        <strain evidence="1">CBHHK188m</strain>
    </source>
</reference>
<comment type="caution">
    <text evidence="1">The sequence shown here is derived from an EMBL/GenBank/DDBJ whole genome shotgun (WGS) entry which is preliminary data.</text>
</comment>
<proteinExistence type="predicted"/>
<dbReference type="EMBL" id="JARJLG010000076">
    <property type="protein sequence ID" value="KAJ7751870.1"/>
    <property type="molecule type" value="Genomic_DNA"/>
</dbReference>
<accession>A0AAD7N8Z2</accession>
<sequence length="350" mass="37321">MSQSNTSGQITCLQTASTFDDLVACFDAYTVPTGYYSDETYADAQPTGKELFGWEDLVSTLLSVDGNCTSAIVSESIAESYDISLFTDSSGPQYCIGSELNHRDGVYAKGWGLVVVPAIQEAVMRDIHLAASHPAYDLYTPQQAGALFKSTGARSLLISGRVRTANLAPSDCVVPTSDSTIYYKTDPTHDVAEPFYSASKIIREWQNANGGCPAQSCAFIQMHGKAATSCPTDAMFLSSGIGRSPSAIAWYTDGVDRPIKRLKKELMAAFPTWNVSLPSDSSCSLTGTGNVFGRLLNGIPWTLVCTNTSTADLATGEFVHIEQAMVSRDAAAYSGWTAALLAAFAPPADI</sequence>
<protein>
    <submittedName>
        <fullName evidence="1">Uncharacterized protein</fullName>
    </submittedName>
</protein>
<gene>
    <name evidence="1" type="ORF">DFH07DRAFT_745269</name>
</gene>
<name>A0AAD7N8Z2_9AGAR</name>
<keyword evidence="2" id="KW-1185">Reference proteome</keyword>
<evidence type="ECO:0000313" key="1">
    <source>
        <dbReference type="EMBL" id="KAJ7751870.1"/>
    </source>
</evidence>